<dbReference type="EMBL" id="GBRH01196160">
    <property type="protein sequence ID" value="JAE01736.1"/>
    <property type="molecule type" value="Transcribed_RNA"/>
</dbReference>
<dbReference type="AlphaFoldDB" id="A0A0A9EV40"/>
<organism evidence="1">
    <name type="scientific">Arundo donax</name>
    <name type="common">Giant reed</name>
    <name type="synonym">Donax arundinaceus</name>
    <dbReference type="NCBI Taxonomy" id="35708"/>
    <lineage>
        <taxon>Eukaryota</taxon>
        <taxon>Viridiplantae</taxon>
        <taxon>Streptophyta</taxon>
        <taxon>Embryophyta</taxon>
        <taxon>Tracheophyta</taxon>
        <taxon>Spermatophyta</taxon>
        <taxon>Magnoliopsida</taxon>
        <taxon>Liliopsida</taxon>
        <taxon>Poales</taxon>
        <taxon>Poaceae</taxon>
        <taxon>PACMAD clade</taxon>
        <taxon>Arundinoideae</taxon>
        <taxon>Arundineae</taxon>
        <taxon>Arundo</taxon>
    </lineage>
</organism>
<reference evidence="1" key="2">
    <citation type="journal article" date="2015" name="Data Brief">
        <title>Shoot transcriptome of the giant reed, Arundo donax.</title>
        <authorList>
            <person name="Barrero R.A."/>
            <person name="Guerrero F.D."/>
            <person name="Moolhuijzen P."/>
            <person name="Goolsby J.A."/>
            <person name="Tidwell J."/>
            <person name="Bellgard S.E."/>
            <person name="Bellgard M.I."/>
        </authorList>
    </citation>
    <scope>NUCLEOTIDE SEQUENCE</scope>
    <source>
        <tissue evidence="1">Shoot tissue taken approximately 20 cm above the soil surface</tissue>
    </source>
</reference>
<protein>
    <submittedName>
        <fullName evidence="1">Uncharacterized protein</fullName>
    </submittedName>
</protein>
<evidence type="ECO:0000313" key="1">
    <source>
        <dbReference type="EMBL" id="JAE01736.1"/>
    </source>
</evidence>
<accession>A0A0A9EV40</accession>
<proteinExistence type="predicted"/>
<name>A0A0A9EV40_ARUDO</name>
<reference evidence="1" key="1">
    <citation type="submission" date="2014-09" db="EMBL/GenBank/DDBJ databases">
        <authorList>
            <person name="Magalhaes I.L.F."/>
            <person name="Oliveira U."/>
            <person name="Santos F.R."/>
            <person name="Vidigal T.H.D.A."/>
            <person name="Brescovit A.D."/>
            <person name="Santos A.J."/>
        </authorList>
    </citation>
    <scope>NUCLEOTIDE SEQUENCE</scope>
    <source>
        <tissue evidence="1">Shoot tissue taken approximately 20 cm above the soil surface</tissue>
    </source>
</reference>
<sequence>MHQASKYRFVSWYGCLICVVPCHFS</sequence>